<dbReference type="Gene3D" id="1.25.40.10">
    <property type="entry name" value="Tetratricopeptide repeat domain"/>
    <property type="match status" value="1"/>
</dbReference>
<dbReference type="AlphaFoldDB" id="A0A6I6G429"/>
<proteinExistence type="predicted"/>
<dbReference type="InterPro" id="IPR011990">
    <property type="entry name" value="TPR-like_helical_dom_sf"/>
</dbReference>
<accession>A0A6I6G429</accession>
<sequence length="256" mass="28594">MVGWWRDFFGEANAVLGHLPGGRAKADRQSVNCNSFPTESRQHVTLNFAAPMMKCISLFFLLSIYLVSCGQKKTVDTTASVAALSNKVIPLVNHLDNQDSCLMALRYLDSATEINKDCFSCYQNKLMFLYALQQFDKAIVAINECIRLQPQAHDLYLTAGVLYEKTGDSSKAAQYFQQSLLLLKPVLDSMNTDHPDYELLMTNQALNQLLLGDSTAGNQLLQAVADRQQAPEQKASVLSFANRSKKELVDKLTKMR</sequence>
<dbReference type="SUPFAM" id="SSF48452">
    <property type="entry name" value="TPR-like"/>
    <property type="match status" value="1"/>
</dbReference>
<keyword evidence="1" id="KW-0472">Membrane</keyword>
<protein>
    <submittedName>
        <fullName evidence="2">Uncharacterized protein</fullName>
    </submittedName>
</protein>
<dbReference type="EMBL" id="CP046566">
    <property type="protein sequence ID" value="QGW27326.1"/>
    <property type="molecule type" value="Genomic_DNA"/>
</dbReference>
<evidence type="ECO:0000313" key="3">
    <source>
        <dbReference type="Proteomes" id="UP000426027"/>
    </source>
</evidence>
<dbReference type="InterPro" id="IPR019734">
    <property type="entry name" value="TPR_rpt"/>
</dbReference>
<reference evidence="2 3" key="1">
    <citation type="submission" date="2019-11" db="EMBL/GenBank/DDBJ databases">
        <authorList>
            <person name="Im W.T."/>
        </authorList>
    </citation>
    <scope>NUCLEOTIDE SEQUENCE [LARGE SCALE GENOMIC DNA]</scope>
    <source>
        <strain evidence="2 3">SB-02</strain>
    </source>
</reference>
<organism evidence="2 3">
    <name type="scientific">Phnomibacter ginsenosidimutans</name>
    <dbReference type="NCBI Taxonomy" id="2676868"/>
    <lineage>
        <taxon>Bacteria</taxon>
        <taxon>Pseudomonadati</taxon>
        <taxon>Bacteroidota</taxon>
        <taxon>Chitinophagia</taxon>
        <taxon>Chitinophagales</taxon>
        <taxon>Chitinophagaceae</taxon>
        <taxon>Phnomibacter</taxon>
    </lineage>
</organism>
<evidence type="ECO:0000313" key="2">
    <source>
        <dbReference type="EMBL" id="QGW27326.1"/>
    </source>
</evidence>
<gene>
    <name evidence="2" type="ORF">GLV81_03670</name>
</gene>
<name>A0A6I6G429_9BACT</name>
<dbReference type="SMART" id="SM00028">
    <property type="entry name" value="TPR"/>
    <property type="match status" value="2"/>
</dbReference>
<keyword evidence="1" id="KW-0812">Transmembrane</keyword>
<dbReference type="Pfam" id="PF13181">
    <property type="entry name" value="TPR_8"/>
    <property type="match status" value="2"/>
</dbReference>
<keyword evidence="1" id="KW-1133">Transmembrane helix</keyword>
<evidence type="ECO:0000256" key="1">
    <source>
        <dbReference type="SAM" id="Phobius"/>
    </source>
</evidence>
<dbReference type="Proteomes" id="UP000426027">
    <property type="component" value="Chromosome"/>
</dbReference>
<dbReference type="KEGG" id="fls:GLV81_03670"/>
<keyword evidence="3" id="KW-1185">Reference proteome</keyword>
<feature type="transmembrane region" description="Helical" evidence="1">
    <location>
        <begin position="48"/>
        <end position="67"/>
    </location>
</feature>